<evidence type="ECO:0008006" key="4">
    <source>
        <dbReference type="Google" id="ProtNLM"/>
    </source>
</evidence>
<organism evidence="2 3">
    <name type="scientific">Clathrus columnatus</name>
    <dbReference type="NCBI Taxonomy" id="1419009"/>
    <lineage>
        <taxon>Eukaryota</taxon>
        <taxon>Fungi</taxon>
        <taxon>Dikarya</taxon>
        <taxon>Basidiomycota</taxon>
        <taxon>Agaricomycotina</taxon>
        <taxon>Agaricomycetes</taxon>
        <taxon>Phallomycetidae</taxon>
        <taxon>Phallales</taxon>
        <taxon>Clathraceae</taxon>
        <taxon>Clathrus</taxon>
    </lineage>
</organism>
<gene>
    <name evidence="2" type="ORF">Clacol_006810</name>
</gene>
<dbReference type="EMBL" id="BPWL01000007">
    <property type="protein sequence ID" value="GJJ12567.1"/>
    <property type="molecule type" value="Genomic_DNA"/>
</dbReference>
<feature type="compositionally biased region" description="Pro residues" evidence="1">
    <location>
        <begin position="87"/>
        <end position="100"/>
    </location>
</feature>
<sequence length="230" mass="24869">MSTTPMPIPISVPVLAQPPAPKLPFLQKYKTNTTAIHSAPNPDEEDIGLAYDKEDKSEIDPDSSRTSISSHSVYSSTTRLTRDFITSPPPLPPPSSSPKSPPRRSHTAPTTGPRGGTAGVPSPLGPVSPPSLQGAMRSMSDAKQRRQRDPQDTFANTQSEVASPMTPISPSGSAIKTRVRICVKCDMRIENGRWIRMDSNSTKGGILCELCWKSMYLPKSPVFVSFPDAL</sequence>
<comment type="caution">
    <text evidence="2">The sequence shown here is derived from an EMBL/GenBank/DDBJ whole genome shotgun (WGS) entry which is preliminary data.</text>
</comment>
<feature type="region of interest" description="Disordered" evidence="1">
    <location>
        <begin position="34"/>
        <end position="173"/>
    </location>
</feature>
<accession>A0AAV5AFY6</accession>
<evidence type="ECO:0000256" key="1">
    <source>
        <dbReference type="SAM" id="MobiDB-lite"/>
    </source>
</evidence>
<name>A0AAV5AFY6_9AGAM</name>
<feature type="compositionally biased region" description="Polar residues" evidence="1">
    <location>
        <begin position="153"/>
        <end position="173"/>
    </location>
</feature>
<evidence type="ECO:0000313" key="2">
    <source>
        <dbReference type="EMBL" id="GJJ12567.1"/>
    </source>
</evidence>
<feature type="compositionally biased region" description="Low complexity" evidence="1">
    <location>
        <begin position="64"/>
        <end position="78"/>
    </location>
</feature>
<feature type="compositionally biased region" description="Basic and acidic residues" evidence="1">
    <location>
        <begin position="140"/>
        <end position="151"/>
    </location>
</feature>
<proteinExistence type="predicted"/>
<dbReference type="Proteomes" id="UP001050691">
    <property type="component" value="Unassembled WGS sequence"/>
</dbReference>
<dbReference type="AlphaFoldDB" id="A0AAV5AFY6"/>
<keyword evidence="3" id="KW-1185">Reference proteome</keyword>
<evidence type="ECO:0000313" key="3">
    <source>
        <dbReference type="Proteomes" id="UP001050691"/>
    </source>
</evidence>
<protein>
    <recommendedName>
        <fullName evidence="4">GATA-type domain-containing protein</fullName>
    </recommendedName>
</protein>
<feature type="compositionally biased region" description="Basic and acidic residues" evidence="1">
    <location>
        <begin position="51"/>
        <end position="63"/>
    </location>
</feature>
<reference evidence="2" key="1">
    <citation type="submission" date="2021-10" db="EMBL/GenBank/DDBJ databases">
        <title>De novo Genome Assembly of Clathrus columnatus (Basidiomycota, Fungi) Using Illumina and Nanopore Sequence Data.</title>
        <authorList>
            <person name="Ogiso-Tanaka E."/>
            <person name="Itagaki H."/>
            <person name="Hosoya T."/>
            <person name="Hosaka K."/>
        </authorList>
    </citation>
    <scope>NUCLEOTIDE SEQUENCE</scope>
    <source>
        <strain evidence="2">MO-923</strain>
    </source>
</reference>